<feature type="region of interest" description="Disordered" evidence="1">
    <location>
        <begin position="29"/>
        <end position="62"/>
    </location>
</feature>
<accession>A0A956RP49</accession>
<reference evidence="3" key="2">
    <citation type="journal article" date="2021" name="Microbiome">
        <title>Successional dynamics and alternative stable states in a saline activated sludge microbial community over 9 years.</title>
        <authorList>
            <person name="Wang Y."/>
            <person name="Ye J."/>
            <person name="Ju F."/>
            <person name="Liu L."/>
            <person name="Boyd J.A."/>
            <person name="Deng Y."/>
            <person name="Parks D.H."/>
            <person name="Jiang X."/>
            <person name="Yin X."/>
            <person name="Woodcroft B.J."/>
            <person name="Tyson G.W."/>
            <person name="Hugenholtz P."/>
            <person name="Polz M.F."/>
            <person name="Zhang T."/>
        </authorList>
    </citation>
    <scope>NUCLEOTIDE SEQUENCE</scope>
    <source>
        <strain evidence="3">HKST-UBA01</strain>
    </source>
</reference>
<gene>
    <name evidence="3" type="ORF">KC729_05135</name>
</gene>
<dbReference type="AlphaFoldDB" id="A0A956RP49"/>
<proteinExistence type="predicted"/>
<evidence type="ECO:0000256" key="1">
    <source>
        <dbReference type="SAM" id="MobiDB-lite"/>
    </source>
</evidence>
<keyword evidence="2" id="KW-0472">Membrane</keyword>
<keyword evidence="2" id="KW-0812">Transmembrane</keyword>
<feature type="transmembrane region" description="Helical" evidence="2">
    <location>
        <begin position="6"/>
        <end position="22"/>
    </location>
</feature>
<dbReference type="EMBL" id="JAGQHR010000101">
    <property type="protein sequence ID" value="MCA9727047.1"/>
    <property type="molecule type" value="Genomic_DNA"/>
</dbReference>
<evidence type="ECO:0000256" key="2">
    <source>
        <dbReference type="SAM" id="Phobius"/>
    </source>
</evidence>
<sequence>MNGIWQLIIAAVIVGLAVAYLARSAMRQLSGKGEAGCDRCGPLEKPRPRSDLKEAARQTNRR</sequence>
<keyword evidence="2" id="KW-1133">Transmembrane helix</keyword>
<feature type="compositionally biased region" description="Basic and acidic residues" evidence="1">
    <location>
        <begin position="35"/>
        <end position="56"/>
    </location>
</feature>
<evidence type="ECO:0000313" key="4">
    <source>
        <dbReference type="Proteomes" id="UP000697710"/>
    </source>
</evidence>
<organism evidence="3 4">
    <name type="scientific">Eiseniibacteriota bacterium</name>
    <dbReference type="NCBI Taxonomy" id="2212470"/>
    <lineage>
        <taxon>Bacteria</taxon>
        <taxon>Candidatus Eiseniibacteriota</taxon>
    </lineage>
</organism>
<name>A0A956RP49_UNCEI</name>
<reference evidence="3" key="1">
    <citation type="submission" date="2020-04" db="EMBL/GenBank/DDBJ databases">
        <authorList>
            <person name="Zhang T."/>
        </authorList>
    </citation>
    <scope>NUCLEOTIDE SEQUENCE</scope>
    <source>
        <strain evidence="3">HKST-UBA01</strain>
    </source>
</reference>
<protein>
    <recommendedName>
        <fullName evidence="5">FeoB-associated Cys-rich membrane protein</fullName>
    </recommendedName>
</protein>
<comment type="caution">
    <text evidence="3">The sequence shown here is derived from an EMBL/GenBank/DDBJ whole genome shotgun (WGS) entry which is preliminary data.</text>
</comment>
<dbReference type="Proteomes" id="UP000697710">
    <property type="component" value="Unassembled WGS sequence"/>
</dbReference>
<evidence type="ECO:0000313" key="3">
    <source>
        <dbReference type="EMBL" id="MCA9727047.1"/>
    </source>
</evidence>
<evidence type="ECO:0008006" key="5">
    <source>
        <dbReference type="Google" id="ProtNLM"/>
    </source>
</evidence>